<protein>
    <submittedName>
        <fullName evidence="2">CSON010572 protein</fullName>
    </submittedName>
</protein>
<reference evidence="3" key="2">
    <citation type="submission" date="2018-07" db="EMBL/GenBank/DDBJ databases">
        <authorList>
            <person name="Quirk P.G."/>
            <person name="Krulwich T.A."/>
        </authorList>
    </citation>
    <scope>NUCLEOTIDE SEQUENCE</scope>
</reference>
<dbReference type="InterPro" id="IPR002937">
    <property type="entry name" value="Amino_oxidase"/>
</dbReference>
<dbReference type="EMBL" id="UFQS01000433">
    <property type="protein sequence ID" value="SSX03882.1"/>
    <property type="molecule type" value="Genomic_DNA"/>
</dbReference>
<dbReference type="Gene3D" id="3.50.50.60">
    <property type="entry name" value="FAD/NAD(P)-binding domain"/>
    <property type="match status" value="2"/>
</dbReference>
<dbReference type="AlphaFoldDB" id="A0A336KIV9"/>
<feature type="domain" description="Amine oxidase" evidence="1">
    <location>
        <begin position="10"/>
        <end position="454"/>
    </location>
</feature>
<dbReference type="GO" id="GO:0046592">
    <property type="term" value="F:polyamine oxidase activity"/>
    <property type="evidence" value="ECO:0007669"/>
    <property type="project" value="TreeGrafter"/>
</dbReference>
<dbReference type="InterPro" id="IPR050281">
    <property type="entry name" value="Flavin_monoamine_oxidase"/>
</dbReference>
<dbReference type="PANTHER" id="PTHR10742">
    <property type="entry name" value="FLAVIN MONOAMINE OXIDASE"/>
    <property type="match status" value="1"/>
</dbReference>
<dbReference type="Pfam" id="PF01593">
    <property type="entry name" value="Amino_oxidase"/>
    <property type="match status" value="2"/>
</dbReference>
<gene>
    <name evidence="2" type="primary">CSON010572</name>
</gene>
<dbReference type="InterPro" id="IPR036188">
    <property type="entry name" value="FAD/NAD-bd_sf"/>
</dbReference>
<dbReference type="SUPFAM" id="SSF54373">
    <property type="entry name" value="FAD-linked reductases, C-terminal domain"/>
    <property type="match status" value="2"/>
</dbReference>
<dbReference type="OMA" id="INFWSRK"/>
<organism evidence="2">
    <name type="scientific">Culicoides sonorensis</name>
    <name type="common">Biting midge</name>
    <dbReference type="NCBI Taxonomy" id="179676"/>
    <lineage>
        <taxon>Eukaryota</taxon>
        <taxon>Metazoa</taxon>
        <taxon>Ecdysozoa</taxon>
        <taxon>Arthropoda</taxon>
        <taxon>Hexapoda</taxon>
        <taxon>Insecta</taxon>
        <taxon>Pterygota</taxon>
        <taxon>Neoptera</taxon>
        <taxon>Endopterygota</taxon>
        <taxon>Diptera</taxon>
        <taxon>Nematocera</taxon>
        <taxon>Chironomoidea</taxon>
        <taxon>Ceratopogonidae</taxon>
        <taxon>Ceratopogoninae</taxon>
        <taxon>Culicoides</taxon>
        <taxon>Monoculicoides</taxon>
    </lineage>
</organism>
<dbReference type="Gene3D" id="3.90.660.10">
    <property type="match status" value="2"/>
</dbReference>
<evidence type="ECO:0000259" key="1">
    <source>
        <dbReference type="Pfam" id="PF01593"/>
    </source>
</evidence>
<dbReference type="EMBL" id="UFQT01000433">
    <property type="protein sequence ID" value="SSX24247.1"/>
    <property type="molecule type" value="Genomic_DNA"/>
</dbReference>
<name>A0A336KIV9_CULSO</name>
<dbReference type="VEuPathDB" id="VectorBase:CSON010572"/>
<evidence type="ECO:0000313" key="2">
    <source>
        <dbReference type="EMBL" id="SSX03882.1"/>
    </source>
</evidence>
<proteinExistence type="predicted"/>
<sequence>MTIIIVGAGMSGLTAGLTLLFHNITNFIILESSSRFGGRLDIKEFGNGYVNLGTQTVGSDNEKDEYLQILKEKELITTKNDYFWKSVPILSNGDKISIEIVEKIKIKLDSILNGIVDKRNDLDGTLGDELRKRFLNEIEDIEGADEAVKTQFLELYEKYYCTKFGFETLSDITVKDFKVPNDIYYEVKANGTQEILDALEEHFEVTGIKDKILFDKKVIKVFYDKQSQNESVQITCHDGTSYFAEHVIITLPLGVLKETHSSTFVPPLPESKVNIIQSLGIGSTNKIFLEFDTAWWDSEWTGVNFLWRKNELSRIKNTRYFWIKGIVGLNPFEGQSNVLEARIHGKNSIVIEFAKYADLQKGFKYLLQHFLKVEVKPSKILVTKWNTDLNFRESHTYNSVSAEMFGVSRQELPSPILNSKGSPVIILSGDFTSPDNYGTLIGAIETGKRDALQVVEYLSGKMPVTRDSYLSTNRLEKSVDVLILGAGAAGIGAARKLDAANLTYLILEGSDEVGGRIRNKYMTNTNPNLKEHVAVSAGAQWLHGRRNPLYTYAKNKNLTVFDKSQEESGLFMRDDGIEIEANFAEQIDTIIEDILEEADEIYYEENDLKYPESLDKFMTDRFERKIRFLSNDKKIQARQLLDWHKRSITIDNAADDFKKISAKHWGRFEYVGGKWEHISLKNGFAEVLGLMAKDLGSDKFFFNKVVEKIHWASEMTYDEEKNPQKRNVLVKCTDGSLYSANHVIVTFSLGVLKHDADRLFLPALPQKHRDAIDCLGFGAITKVFLQFESNWWGDDEGIQFVYRENDYDEEENKNFLRYMTGFELVYTGPKNTLIGWVGGKGVEILENLDDKEIIDAIMKHLEKFVGYTVSYPKRYFISRWLGNPLTRGSYSFASIDCDANNITPKDLAAKITFKDQYANSTKTASTVTDGSPLLQFAGEGSSQVYYSTAHGAYLSGEDAAKAINKQYVRSKSVMSQIFDMIEYTELLVGLGFAAGAFIEDILDSL</sequence>
<reference evidence="2" key="1">
    <citation type="submission" date="2018-04" db="EMBL/GenBank/DDBJ databases">
        <authorList>
            <person name="Go L.Y."/>
            <person name="Mitchell J.A."/>
        </authorList>
    </citation>
    <scope>NUCLEOTIDE SEQUENCE</scope>
    <source>
        <tissue evidence="2">Whole organism</tissue>
    </source>
</reference>
<accession>A0A336KIV9</accession>
<dbReference type="SUPFAM" id="SSF51905">
    <property type="entry name" value="FAD/NAD(P)-binding domain"/>
    <property type="match status" value="2"/>
</dbReference>
<dbReference type="PANTHER" id="PTHR10742:SF398">
    <property type="entry name" value="AMINE OXIDASE DOMAIN-CONTAINING PROTEIN-RELATED"/>
    <property type="match status" value="1"/>
</dbReference>
<feature type="domain" description="Amine oxidase" evidence="1">
    <location>
        <begin position="489"/>
        <end position="963"/>
    </location>
</feature>
<evidence type="ECO:0000313" key="3">
    <source>
        <dbReference type="EMBL" id="SSX24247.1"/>
    </source>
</evidence>